<dbReference type="eggNOG" id="ENOG502SUYB">
    <property type="taxonomic scope" value="Eukaryota"/>
</dbReference>
<dbReference type="InParanoid" id="S8DYF8"/>
<protein>
    <submittedName>
        <fullName evidence="2">Uncharacterized protein</fullName>
    </submittedName>
</protein>
<organism evidence="2 3">
    <name type="scientific">Fomitopsis schrenkii</name>
    <name type="common">Brown rot fungus</name>
    <dbReference type="NCBI Taxonomy" id="2126942"/>
    <lineage>
        <taxon>Eukaryota</taxon>
        <taxon>Fungi</taxon>
        <taxon>Dikarya</taxon>
        <taxon>Basidiomycota</taxon>
        <taxon>Agaricomycotina</taxon>
        <taxon>Agaricomycetes</taxon>
        <taxon>Polyporales</taxon>
        <taxon>Fomitopsis</taxon>
    </lineage>
</organism>
<name>S8DYF8_FOMSC</name>
<evidence type="ECO:0000256" key="1">
    <source>
        <dbReference type="SAM" id="MobiDB-lite"/>
    </source>
</evidence>
<dbReference type="EMBL" id="KE504169">
    <property type="protein sequence ID" value="EPS98086.1"/>
    <property type="molecule type" value="Genomic_DNA"/>
</dbReference>
<feature type="region of interest" description="Disordered" evidence="1">
    <location>
        <begin position="25"/>
        <end position="129"/>
    </location>
</feature>
<feature type="compositionally biased region" description="Low complexity" evidence="1">
    <location>
        <begin position="201"/>
        <end position="216"/>
    </location>
</feature>
<feature type="compositionally biased region" description="Basic and acidic residues" evidence="1">
    <location>
        <begin position="91"/>
        <end position="103"/>
    </location>
</feature>
<feature type="region of interest" description="Disordered" evidence="1">
    <location>
        <begin position="144"/>
        <end position="217"/>
    </location>
</feature>
<feature type="region of interest" description="Disordered" evidence="1">
    <location>
        <begin position="1"/>
        <end position="20"/>
    </location>
</feature>
<dbReference type="AlphaFoldDB" id="S8DYF8"/>
<keyword evidence="3" id="KW-1185">Reference proteome</keyword>
<feature type="region of interest" description="Disordered" evidence="1">
    <location>
        <begin position="242"/>
        <end position="267"/>
    </location>
</feature>
<dbReference type="HOGENOM" id="CLU_067159_0_0_1"/>
<feature type="compositionally biased region" description="Low complexity" evidence="1">
    <location>
        <begin position="46"/>
        <end position="55"/>
    </location>
</feature>
<gene>
    <name evidence="2" type="ORF">FOMPIDRAFT_92084</name>
</gene>
<accession>S8DYF8</accession>
<dbReference type="OrthoDB" id="3270420at2759"/>
<dbReference type="Proteomes" id="UP000015241">
    <property type="component" value="Unassembled WGS sequence"/>
</dbReference>
<evidence type="ECO:0000313" key="3">
    <source>
        <dbReference type="Proteomes" id="UP000015241"/>
    </source>
</evidence>
<reference evidence="2 3" key="1">
    <citation type="journal article" date="2012" name="Science">
        <title>The Paleozoic origin of enzymatic lignin decomposition reconstructed from 31 fungal genomes.</title>
        <authorList>
            <person name="Floudas D."/>
            <person name="Binder M."/>
            <person name="Riley R."/>
            <person name="Barry K."/>
            <person name="Blanchette R.A."/>
            <person name="Henrissat B."/>
            <person name="Martinez A.T."/>
            <person name="Otillar R."/>
            <person name="Spatafora J.W."/>
            <person name="Yadav J.S."/>
            <person name="Aerts A."/>
            <person name="Benoit I."/>
            <person name="Boyd A."/>
            <person name="Carlson A."/>
            <person name="Copeland A."/>
            <person name="Coutinho P.M."/>
            <person name="de Vries R.P."/>
            <person name="Ferreira P."/>
            <person name="Findley K."/>
            <person name="Foster B."/>
            <person name="Gaskell J."/>
            <person name="Glotzer D."/>
            <person name="Gorecki P."/>
            <person name="Heitman J."/>
            <person name="Hesse C."/>
            <person name="Hori C."/>
            <person name="Igarashi K."/>
            <person name="Jurgens J.A."/>
            <person name="Kallen N."/>
            <person name="Kersten P."/>
            <person name="Kohler A."/>
            <person name="Kuees U."/>
            <person name="Kumar T.K.A."/>
            <person name="Kuo A."/>
            <person name="LaButti K."/>
            <person name="Larrondo L.F."/>
            <person name="Lindquist E."/>
            <person name="Ling A."/>
            <person name="Lombard V."/>
            <person name="Lucas S."/>
            <person name="Lundell T."/>
            <person name="Martin R."/>
            <person name="McLaughlin D.J."/>
            <person name="Morgenstern I."/>
            <person name="Morin E."/>
            <person name="Murat C."/>
            <person name="Nagy L.G."/>
            <person name="Nolan M."/>
            <person name="Ohm R.A."/>
            <person name="Patyshakuliyeva A."/>
            <person name="Rokas A."/>
            <person name="Ruiz-Duenas F.J."/>
            <person name="Sabat G."/>
            <person name="Salamov A."/>
            <person name="Samejima M."/>
            <person name="Schmutz J."/>
            <person name="Slot J.C."/>
            <person name="St John F."/>
            <person name="Stenlid J."/>
            <person name="Sun H."/>
            <person name="Sun S."/>
            <person name="Syed K."/>
            <person name="Tsang A."/>
            <person name="Wiebenga A."/>
            <person name="Young D."/>
            <person name="Pisabarro A."/>
            <person name="Eastwood D.C."/>
            <person name="Martin F."/>
            <person name="Cullen D."/>
            <person name="Grigoriev I.V."/>
            <person name="Hibbett D.S."/>
        </authorList>
    </citation>
    <scope>NUCLEOTIDE SEQUENCE</scope>
    <source>
        <strain evidence="3">FP-58527</strain>
    </source>
</reference>
<evidence type="ECO:0000313" key="2">
    <source>
        <dbReference type="EMBL" id="EPS98086.1"/>
    </source>
</evidence>
<feature type="compositionally biased region" description="Low complexity" evidence="1">
    <location>
        <begin position="1"/>
        <end position="18"/>
    </location>
</feature>
<sequence>MDRGMTTATTETQQREAGMQLQLALAGRTNTHARRLSEGSLPPPSSLSHPRSSSSPPAPAANVNGTTDSRPRMRGQMTIDLPPTGAPFELLYDHKPPFEDHSPSPKPCIVPGNALHLIDDDPSPRSQTPSSVIILADGAEIHVDGSRAPATDPSDRSSSEPPPAARPQPRVRFRSRVRITSGVHRYRTSGTPAPQGQRPLSSGTPSSGSSPSSSISAPLRYQADDNATWGPLGRRLSALAAAGRRRPVQAAPQYEEEGPGRPSAHTGANERTALLRSSRHAGYVNPYESHLQEGDVNDMEGGLRAAEIRRQKELVFGPWPGRLFNLHWWWWHIEPIVCCTYCSEDCDYDE</sequence>
<proteinExistence type="predicted"/>
<feature type="compositionally biased region" description="Polar residues" evidence="1">
    <location>
        <begin position="188"/>
        <end position="200"/>
    </location>
</feature>